<name>A0A7J7J8S1_BUGNE</name>
<accession>A0A7J7J8S1</accession>
<keyword evidence="2" id="KW-1185">Reference proteome</keyword>
<evidence type="ECO:0000313" key="2">
    <source>
        <dbReference type="Proteomes" id="UP000593567"/>
    </source>
</evidence>
<dbReference type="EMBL" id="VXIV02002852">
    <property type="protein sequence ID" value="KAF6022425.1"/>
    <property type="molecule type" value="Genomic_DNA"/>
</dbReference>
<sequence length="69" mass="7794">MHCLTSKYVVHFVEAAQAQGQLLMRQVLQTRNHGSFLKIQNHNEIAPEASFKCANNVFALSFRSFSPSN</sequence>
<evidence type="ECO:0000313" key="1">
    <source>
        <dbReference type="EMBL" id="KAF6022425.1"/>
    </source>
</evidence>
<reference evidence="1" key="1">
    <citation type="submission" date="2020-06" db="EMBL/GenBank/DDBJ databases">
        <title>Draft genome of Bugula neritina, a colonial animal packing powerful symbionts and potential medicines.</title>
        <authorList>
            <person name="Rayko M."/>
        </authorList>
    </citation>
    <scope>NUCLEOTIDE SEQUENCE [LARGE SCALE GENOMIC DNA]</scope>
    <source>
        <strain evidence="1">Kwan_BN1</strain>
    </source>
</reference>
<gene>
    <name evidence="1" type="ORF">EB796_019271</name>
</gene>
<organism evidence="1 2">
    <name type="scientific">Bugula neritina</name>
    <name type="common">Brown bryozoan</name>
    <name type="synonym">Sertularia neritina</name>
    <dbReference type="NCBI Taxonomy" id="10212"/>
    <lineage>
        <taxon>Eukaryota</taxon>
        <taxon>Metazoa</taxon>
        <taxon>Spiralia</taxon>
        <taxon>Lophotrochozoa</taxon>
        <taxon>Bryozoa</taxon>
        <taxon>Gymnolaemata</taxon>
        <taxon>Cheilostomatida</taxon>
        <taxon>Flustrina</taxon>
        <taxon>Buguloidea</taxon>
        <taxon>Bugulidae</taxon>
        <taxon>Bugula</taxon>
    </lineage>
</organism>
<proteinExistence type="predicted"/>
<dbReference type="AlphaFoldDB" id="A0A7J7J8S1"/>
<protein>
    <submittedName>
        <fullName evidence="1">Uncharacterized protein</fullName>
    </submittedName>
</protein>
<dbReference type="Proteomes" id="UP000593567">
    <property type="component" value="Unassembled WGS sequence"/>
</dbReference>
<comment type="caution">
    <text evidence="1">The sequence shown here is derived from an EMBL/GenBank/DDBJ whole genome shotgun (WGS) entry which is preliminary data.</text>
</comment>